<dbReference type="Gene3D" id="1.20.5.1930">
    <property type="match status" value="1"/>
</dbReference>
<evidence type="ECO:0000256" key="2">
    <source>
        <dbReference type="ARBA" id="ARBA00022777"/>
    </source>
</evidence>
<dbReference type="Pfam" id="PF02518">
    <property type="entry name" value="HATPase_c"/>
    <property type="match status" value="1"/>
</dbReference>
<dbReference type="InterPro" id="IPR003594">
    <property type="entry name" value="HATPase_dom"/>
</dbReference>
<dbReference type="InterPro" id="IPR011712">
    <property type="entry name" value="Sig_transdc_His_kin_sub3_dim/P"/>
</dbReference>
<dbReference type="Gene3D" id="3.30.565.10">
    <property type="entry name" value="Histidine kinase-like ATPase, C-terminal domain"/>
    <property type="match status" value="1"/>
</dbReference>
<organism evidence="7 8">
    <name type="scientific">Actinomadura alba</name>
    <dbReference type="NCBI Taxonomy" id="406431"/>
    <lineage>
        <taxon>Bacteria</taxon>
        <taxon>Bacillati</taxon>
        <taxon>Actinomycetota</taxon>
        <taxon>Actinomycetes</taxon>
        <taxon>Streptosporangiales</taxon>
        <taxon>Thermomonosporaceae</taxon>
        <taxon>Actinomadura</taxon>
    </lineage>
</organism>
<dbReference type="Pfam" id="PF07730">
    <property type="entry name" value="HisKA_3"/>
    <property type="match status" value="1"/>
</dbReference>
<evidence type="ECO:0000313" key="7">
    <source>
        <dbReference type="EMBL" id="MBC6469774.1"/>
    </source>
</evidence>
<dbReference type="EMBL" id="JABVEC010000031">
    <property type="protein sequence ID" value="MBC6469774.1"/>
    <property type="molecule type" value="Genomic_DNA"/>
</dbReference>
<evidence type="ECO:0000256" key="4">
    <source>
        <dbReference type="SAM" id="MobiDB-lite"/>
    </source>
</evidence>
<protein>
    <submittedName>
        <fullName evidence="7">GAF domain-containing protein</fullName>
    </submittedName>
</protein>
<dbReference type="RefSeq" id="WP_187246819.1">
    <property type="nucleotide sequence ID" value="NZ_BAAAOK010000010.1"/>
</dbReference>
<feature type="domain" description="Histidine kinase/HSP90-like ATPase" evidence="6">
    <location>
        <begin position="492"/>
        <end position="581"/>
    </location>
</feature>
<keyword evidence="2" id="KW-0418">Kinase</keyword>
<evidence type="ECO:0000256" key="3">
    <source>
        <dbReference type="ARBA" id="ARBA00023012"/>
    </source>
</evidence>
<dbReference type="InterPro" id="IPR029016">
    <property type="entry name" value="GAF-like_dom_sf"/>
</dbReference>
<evidence type="ECO:0000259" key="5">
    <source>
        <dbReference type="SMART" id="SM00065"/>
    </source>
</evidence>
<feature type="domain" description="GAF" evidence="5">
    <location>
        <begin position="67"/>
        <end position="215"/>
    </location>
</feature>
<evidence type="ECO:0000259" key="6">
    <source>
        <dbReference type="SMART" id="SM00387"/>
    </source>
</evidence>
<dbReference type="SMART" id="SM00387">
    <property type="entry name" value="HATPase_c"/>
    <property type="match status" value="1"/>
</dbReference>
<evidence type="ECO:0000313" key="8">
    <source>
        <dbReference type="Proteomes" id="UP000805614"/>
    </source>
</evidence>
<dbReference type="InterPro" id="IPR036890">
    <property type="entry name" value="HATPase_C_sf"/>
</dbReference>
<dbReference type="Pfam" id="PF13185">
    <property type="entry name" value="GAF_2"/>
    <property type="match status" value="2"/>
</dbReference>
<comment type="caution">
    <text evidence="7">The sequence shown here is derived from an EMBL/GenBank/DDBJ whole genome shotgun (WGS) entry which is preliminary data.</text>
</comment>
<dbReference type="Gene3D" id="3.30.450.40">
    <property type="match status" value="2"/>
</dbReference>
<name>A0ABR7LY47_9ACTN</name>
<dbReference type="SMART" id="SM00065">
    <property type="entry name" value="GAF"/>
    <property type="match status" value="2"/>
</dbReference>
<feature type="region of interest" description="Disordered" evidence="4">
    <location>
        <begin position="1"/>
        <end position="21"/>
    </location>
</feature>
<keyword evidence="8" id="KW-1185">Reference proteome</keyword>
<keyword evidence="1" id="KW-0808">Transferase</keyword>
<dbReference type="Proteomes" id="UP000805614">
    <property type="component" value="Unassembled WGS sequence"/>
</dbReference>
<dbReference type="InterPro" id="IPR003018">
    <property type="entry name" value="GAF"/>
</dbReference>
<evidence type="ECO:0000256" key="1">
    <source>
        <dbReference type="ARBA" id="ARBA00022679"/>
    </source>
</evidence>
<accession>A0ABR7LY47</accession>
<proteinExistence type="predicted"/>
<sequence>MEPEARHTCRVGPDDRPGEDRARLSLPQLRLDDLLTELQTRLETARSTRDRMHALLEAVVSVGSDLDLETVLRRITEGAMTLADARYGALGVIGDEGERLVQFVTVGVTEEQIAAIGHWPHGHGILGLLIKEPHVLRLGEISAHPESYGFPAGHPPMHGFLGVPIRVRDEVFGILYLTEKVGGGGFEEEDEAVVTALATAAGVAIENARLYEDGRHRERWLEASAEVSTALLSGTDPQDVMALVAQRSREIADAALAIVSLVDVPAQEFVIEAVHGDASDEMCGVRVPIDNALAGRVYRGGASVVLPDAREAATDAEVLCRRDIGPVLMVPLGLGTGARGVISVANPPGGPVFRESARRLLEAFAGQAAVALAVAEHRRGAERLVVLEDRDRIAKDLHDTVIQRLFATAMTLMSAIKIIDRPDVAHRVRRAIDDLDDTIRQIRSTIFALQTSPGQEGLRSRLHTIVDSAAESLGFAPSVRLDGLLDTAVDDEVGEQLLAVLHEALSNVARHAQASQATVSVDVGCDLVLRVEDDGVGVPAEGRRSGLRNLADRAQGLGGSFTIRRREGGGTLLQWRVPPTAEHT</sequence>
<feature type="domain" description="GAF" evidence="5">
    <location>
        <begin position="236"/>
        <end position="382"/>
    </location>
</feature>
<dbReference type="CDD" id="cd16917">
    <property type="entry name" value="HATPase_UhpB-NarQ-NarX-like"/>
    <property type="match status" value="1"/>
</dbReference>
<dbReference type="PANTHER" id="PTHR24421:SF56">
    <property type="entry name" value="OXYGEN SENSOR HISTIDINE KINASE RESPONSE REGULATOR DOST"/>
    <property type="match status" value="1"/>
</dbReference>
<dbReference type="SUPFAM" id="SSF55781">
    <property type="entry name" value="GAF domain-like"/>
    <property type="match status" value="2"/>
</dbReference>
<dbReference type="PANTHER" id="PTHR24421">
    <property type="entry name" value="NITRATE/NITRITE SENSOR PROTEIN NARX-RELATED"/>
    <property type="match status" value="1"/>
</dbReference>
<reference evidence="7 8" key="1">
    <citation type="submission" date="2020-06" db="EMBL/GenBank/DDBJ databases">
        <title>Actinomadura xiongansis sp. nov., isolated from soil of Baiyangdian.</title>
        <authorList>
            <person name="Zhang X."/>
        </authorList>
    </citation>
    <scope>NUCLEOTIDE SEQUENCE [LARGE SCALE GENOMIC DNA]</scope>
    <source>
        <strain evidence="7 8">HBUM206468</strain>
    </source>
</reference>
<gene>
    <name evidence="7" type="ORF">HKK74_30410</name>
</gene>
<keyword evidence="3" id="KW-0902">Two-component regulatory system</keyword>
<dbReference type="SUPFAM" id="SSF55874">
    <property type="entry name" value="ATPase domain of HSP90 chaperone/DNA topoisomerase II/histidine kinase"/>
    <property type="match status" value="1"/>
</dbReference>
<dbReference type="InterPro" id="IPR050482">
    <property type="entry name" value="Sensor_HK_TwoCompSys"/>
</dbReference>